<evidence type="ECO:0000256" key="3">
    <source>
        <dbReference type="ARBA" id="ARBA00022679"/>
    </source>
</evidence>
<dbReference type="RefSeq" id="WP_012031386.1">
    <property type="nucleotide sequence ID" value="NC_009446.1"/>
</dbReference>
<dbReference type="STRING" id="246195.DNO_1079"/>
<dbReference type="EC" id="2.7.7.101" evidence="12"/>
<feature type="zinc finger region" description="CHC2-type" evidence="12 14">
    <location>
        <begin position="41"/>
        <end position="65"/>
    </location>
</feature>
<evidence type="ECO:0000256" key="4">
    <source>
        <dbReference type="ARBA" id="ARBA00022695"/>
    </source>
</evidence>
<reference evidence="16 17" key="1">
    <citation type="journal article" date="2007" name="Nat. Biotechnol.">
        <title>Genome sequence and identification of candidate vaccine antigens from the animal pathogen Dichelobacter nodosus.</title>
        <authorList>
            <person name="Myers G.S."/>
            <person name="Parker D."/>
            <person name="Al-Hasani K."/>
            <person name="Kennan R.M."/>
            <person name="Seemann T."/>
            <person name="Ren Q."/>
            <person name="Badger J.H."/>
            <person name="Selengut J.D."/>
            <person name="Deboy R.T."/>
            <person name="Tettelin H."/>
            <person name="Boyce J.D."/>
            <person name="McCarl V.P."/>
            <person name="Han X."/>
            <person name="Nelson W.C."/>
            <person name="Madupu R."/>
            <person name="Mohamoud Y."/>
            <person name="Holley T."/>
            <person name="Fedorova N."/>
            <person name="Khouri H."/>
            <person name="Bottomley S.P."/>
            <person name="Whittington R.J."/>
            <person name="Adler B."/>
            <person name="Songer J.G."/>
            <person name="Rood J.I."/>
            <person name="Paulsen I.T."/>
        </authorList>
    </citation>
    <scope>NUCLEOTIDE SEQUENCE [LARGE SCALE GENOMIC DNA]</scope>
    <source>
        <strain evidence="16 17">VCS1703A</strain>
    </source>
</reference>
<evidence type="ECO:0000256" key="7">
    <source>
        <dbReference type="ARBA" id="ARBA00022771"/>
    </source>
</evidence>
<dbReference type="eggNOG" id="COG0358">
    <property type="taxonomic scope" value="Bacteria"/>
</dbReference>
<dbReference type="NCBIfam" id="TIGR01391">
    <property type="entry name" value="dnaG"/>
    <property type="match status" value="1"/>
</dbReference>
<dbReference type="InterPro" id="IPR013264">
    <property type="entry name" value="DNAG_N"/>
</dbReference>
<dbReference type="Gene3D" id="3.40.1360.10">
    <property type="match status" value="1"/>
</dbReference>
<dbReference type="KEGG" id="dno:DNO_1079"/>
<keyword evidence="10 12" id="KW-0238">DNA-binding</keyword>
<dbReference type="PANTHER" id="PTHR30313">
    <property type="entry name" value="DNA PRIMASE"/>
    <property type="match status" value="1"/>
</dbReference>
<keyword evidence="11 12" id="KW-0804">Transcription</keyword>
<evidence type="ECO:0000256" key="1">
    <source>
        <dbReference type="ARBA" id="ARBA00022478"/>
    </source>
</evidence>
<organism evidence="16 17">
    <name type="scientific">Dichelobacter nodosus (strain VCS1703A)</name>
    <dbReference type="NCBI Taxonomy" id="246195"/>
    <lineage>
        <taxon>Bacteria</taxon>
        <taxon>Pseudomonadati</taxon>
        <taxon>Pseudomonadota</taxon>
        <taxon>Gammaproteobacteria</taxon>
        <taxon>Cardiobacteriales</taxon>
        <taxon>Cardiobacteriaceae</taxon>
        <taxon>Dichelobacter</taxon>
    </lineage>
</organism>
<evidence type="ECO:0000259" key="15">
    <source>
        <dbReference type="PROSITE" id="PS50880"/>
    </source>
</evidence>
<sequence>MGKRIPKSFIDDLINRTNIVSLIGSRLSYAKKMGANYVACCPFHQEKTPSFTVSEVKQFYYCFGCQAGGDALRFLMDYEHLSFVEAVESLAHFHGLTIPYEETESYNPEEKSRIELGLLCLADAAQFFQRCFYTEEAVSAREYLRARGIKKHLVDDFLLGYAPAGNQLLAFLRDKYELPLLQAVGLIGEKDGRYYDWFRQRLMFPIRNIRGQIIAFGARTIANEQPKYLNSAESPWFNKRNELYGFDTAARSKQTSLIVTEGYVDVIKMAQFGLDNAVATLGTAFGDTHLQQLKKRSKKVYFCFDGDAAGKHAAEKALHIIFTHYEEGYDWRFVFLPAGEDPDSFLTQHGSAAFLQLLDASEPPSLFLQRLLNIDQRATWTAEEYAAVVEKAAQWLGLLPQGHYRQMMQKQLQKQLNTSVAIIDSSEKSIEYHAAGGSLAAAPTKLEARMAAVLLQQPSWYLKIDMNQYASLLAKEVPFFYRLLYLLRCGADKAVLEAEIRAMHLEVDLMRSRQLFSLLDEKLLTVEFEGMMQELLRQHLKKQARLEKLGN</sequence>
<evidence type="ECO:0000313" key="17">
    <source>
        <dbReference type="Proteomes" id="UP000000248"/>
    </source>
</evidence>
<dbReference type="HAMAP" id="MF_00974">
    <property type="entry name" value="DNA_primase_DnaG"/>
    <property type="match status" value="1"/>
</dbReference>
<dbReference type="Gene3D" id="3.90.580.10">
    <property type="entry name" value="Zinc finger, CHC2-type domain"/>
    <property type="match status" value="1"/>
</dbReference>
<dbReference type="Proteomes" id="UP000000248">
    <property type="component" value="Chromosome"/>
</dbReference>
<dbReference type="InterPro" id="IPR037068">
    <property type="entry name" value="DNA_primase_core_N_sf"/>
</dbReference>
<dbReference type="InterPro" id="IPR006295">
    <property type="entry name" value="DNA_primase_DnaG"/>
</dbReference>
<dbReference type="FunFam" id="3.40.1360.10:FF:000002">
    <property type="entry name" value="DNA primase"/>
    <property type="match status" value="1"/>
</dbReference>
<dbReference type="CDD" id="cd03364">
    <property type="entry name" value="TOPRIM_DnaG_primases"/>
    <property type="match status" value="1"/>
</dbReference>
<keyword evidence="1 12" id="KW-0240">DNA-directed RNA polymerase</keyword>
<comment type="similarity">
    <text evidence="12 13">Belongs to the DnaG primase family.</text>
</comment>
<comment type="domain">
    <text evidence="12">Contains an N-terminal zinc-binding domain, a central core domain that contains the primase activity, and a C-terminal DnaB-binding domain.</text>
</comment>
<dbReference type="Gene3D" id="3.90.980.10">
    <property type="entry name" value="DNA primase, catalytic core, N-terminal domain"/>
    <property type="match status" value="1"/>
</dbReference>
<dbReference type="GO" id="GO:0005737">
    <property type="term" value="C:cytoplasm"/>
    <property type="evidence" value="ECO:0007669"/>
    <property type="project" value="TreeGrafter"/>
</dbReference>
<dbReference type="PIRSF" id="PIRSF002811">
    <property type="entry name" value="DnaG"/>
    <property type="match status" value="1"/>
</dbReference>
<keyword evidence="9" id="KW-0460">Magnesium</keyword>
<comment type="function">
    <text evidence="12 13">RNA polymerase that catalyzes the synthesis of short RNA molecules used as primers for DNA polymerase during DNA replication.</text>
</comment>
<dbReference type="PROSITE" id="PS50880">
    <property type="entry name" value="TOPRIM"/>
    <property type="match status" value="1"/>
</dbReference>
<evidence type="ECO:0000256" key="5">
    <source>
        <dbReference type="ARBA" id="ARBA00022705"/>
    </source>
</evidence>
<keyword evidence="5 12" id="KW-0235">DNA replication</keyword>
<dbReference type="Pfam" id="PF13155">
    <property type="entry name" value="Toprim_2"/>
    <property type="match status" value="1"/>
</dbReference>
<evidence type="ECO:0000256" key="13">
    <source>
        <dbReference type="PIRNR" id="PIRNR002811"/>
    </source>
</evidence>
<evidence type="ECO:0000256" key="2">
    <source>
        <dbReference type="ARBA" id="ARBA00022515"/>
    </source>
</evidence>
<evidence type="ECO:0000256" key="10">
    <source>
        <dbReference type="ARBA" id="ARBA00023125"/>
    </source>
</evidence>
<evidence type="ECO:0000256" key="11">
    <source>
        <dbReference type="ARBA" id="ARBA00023163"/>
    </source>
</evidence>
<comment type="catalytic activity">
    <reaction evidence="12">
        <text>ssDNA + n NTP = ssDNA/pppN(pN)n-1 hybrid + (n-1) diphosphate.</text>
        <dbReference type="EC" id="2.7.7.101"/>
    </reaction>
</comment>
<dbReference type="GO" id="GO:0000428">
    <property type="term" value="C:DNA-directed RNA polymerase complex"/>
    <property type="evidence" value="ECO:0007669"/>
    <property type="project" value="UniProtKB-KW"/>
</dbReference>
<dbReference type="InterPro" id="IPR036977">
    <property type="entry name" value="DNA_primase_Znf_CHC2"/>
</dbReference>
<keyword evidence="6 12" id="KW-0479">Metal-binding</keyword>
<accession>A5EXR5</accession>
<keyword evidence="8 12" id="KW-0862">Zinc</keyword>
<dbReference type="InterPro" id="IPR002694">
    <property type="entry name" value="Znf_CHC2"/>
</dbReference>
<dbReference type="InterPro" id="IPR030846">
    <property type="entry name" value="DnaG_bac"/>
</dbReference>
<name>A5EXR5_DICNV</name>
<keyword evidence="3 12" id="KW-0808">Transferase</keyword>
<dbReference type="GO" id="GO:0003677">
    <property type="term" value="F:DNA binding"/>
    <property type="evidence" value="ECO:0007669"/>
    <property type="project" value="UniProtKB-KW"/>
</dbReference>
<dbReference type="Gene3D" id="1.20.50.20">
    <property type="entry name" value="DnaG, RNA polymerase domain, helical bundle"/>
    <property type="match status" value="1"/>
</dbReference>
<keyword evidence="17" id="KW-1185">Reference proteome</keyword>
<comment type="cofactor">
    <cofactor evidence="12 13 14">
        <name>Zn(2+)</name>
        <dbReference type="ChEBI" id="CHEBI:29105"/>
    </cofactor>
    <text evidence="12 13 14">Binds 1 zinc ion per monomer.</text>
</comment>
<dbReference type="GO" id="GO:0003899">
    <property type="term" value="F:DNA-directed RNA polymerase activity"/>
    <property type="evidence" value="ECO:0007669"/>
    <property type="project" value="UniProtKB-UniRule"/>
</dbReference>
<dbReference type="HOGENOM" id="CLU_013501_5_5_6"/>
<dbReference type="GO" id="GO:1990077">
    <property type="term" value="C:primosome complex"/>
    <property type="evidence" value="ECO:0007669"/>
    <property type="project" value="UniProtKB-KW"/>
</dbReference>
<feature type="domain" description="Toprim" evidence="15">
    <location>
        <begin position="255"/>
        <end position="337"/>
    </location>
</feature>
<dbReference type="PANTHER" id="PTHR30313:SF2">
    <property type="entry name" value="DNA PRIMASE"/>
    <property type="match status" value="1"/>
</dbReference>
<keyword evidence="2 12" id="KW-0639">Primosome</keyword>
<evidence type="ECO:0000313" key="16">
    <source>
        <dbReference type="EMBL" id="ABQ13449.1"/>
    </source>
</evidence>
<dbReference type="FunFam" id="3.90.580.10:FF:000001">
    <property type="entry name" value="DNA primase"/>
    <property type="match status" value="1"/>
</dbReference>
<protein>
    <recommendedName>
        <fullName evidence="12 13">DNA primase</fullName>
        <ecNumber evidence="12">2.7.7.101</ecNumber>
    </recommendedName>
</protein>
<dbReference type="InterPro" id="IPR034151">
    <property type="entry name" value="TOPRIM_DnaG_bac"/>
</dbReference>
<keyword evidence="7 12" id="KW-0863">Zinc-finger</keyword>
<comment type="subunit">
    <text evidence="12">Monomer. Interacts with DnaB.</text>
</comment>
<dbReference type="EMBL" id="CP000513">
    <property type="protein sequence ID" value="ABQ13449.1"/>
    <property type="molecule type" value="Genomic_DNA"/>
</dbReference>
<evidence type="ECO:0000256" key="9">
    <source>
        <dbReference type="ARBA" id="ARBA00022842"/>
    </source>
</evidence>
<evidence type="ECO:0000256" key="6">
    <source>
        <dbReference type="ARBA" id="ARBA00022723"/>
    </source>
</evidence>
<dbReference type="Pfam" id="PF08275">
    <property type="entry name" value="DNAG_N"/>
    <property type="match status" value="1"/>
</dbReference>
<dbReference type="AlphaFoldDB" id="A5EXR5"/>
<evidence type="ECO:0000256" key="8">
    <source>
        <dbReference type="ARBA" id="ARBA00022833"/>
    </source>
</evidence>
<dbReference type="InterPro" id="IPR050219">
    <property type="entry name" value="DnaG_primase"/>
</dbReference>
<dbReference type="GO" id="GO:0006269">
    <property type="term" value="P:DNA replication, synthesis of primer"/>
    <property type="evidence" value="ECO:0007669"/>
    <property type="project" value="UniProtKB-UniRule"/>
</dbReference>
<proteinExistence type="inferred from homology"/>
<dbReference type="GO" id="GO:0008270">
    <property type="term" value="F:zinc ion binding"/>
    <property type="evidence" value="ECO:0007669"/>
    <property type="project" value="UniProtKB-UniRule"/>
</dbReference>
<keyword evidence="4 12" id="KW-0548">Nucleotidyltransferase</keyword>
<dbReference type="SUPFAM" id="SSF57783">
    <property type="entry name" value="Zinc beta-ribbon"/>
    <property type="match status" value="1"/>
</dbReference>
<dbReference type="SUPFAM" id="SSF56731">
    <property type="entry name" value="DNA primase core"/>
    <property type="match status" value="1"/>
</dbReference>
<evidence type="ECO:0000256" key="14">
    <source>
        <dbReference type="PIRSR" id="PIRSR002811-1"/>
    </source>
</evidence>
<dbReference type="SMART" id="SM00493">
    <property type="entry name" value="TOPRIM"/>
    <property type="match status" value="1"/>
</dbReference>
<gene>
    <name evidence="12 16" type="primary">dnaG</name>
    <name evidence="16" type="ordered locus">DNO_1079</name>
</gene>
<dbReference type="InterPro" id="IPR006171">
    <property type="entry name" value="TOPRIM_dom"/>
</dbReference>
<dbReference type="Pfam" id="PF01807">
    <property type="entry name" value="Zn_ribbon_DnaG"/>
    <property type="match status" value="1"/>
</dbReference>
<dbReference type="SMART" id="SM00400">
    <property type="entry name" value="ZnF_CHCC"/>
    <property type="match status" value="1"/>
</dbReference>
<evidence type="ECO:0000256" key="12">
    <source>
        <dbReference type="HAMAP-Rule" id="MF_00974"/>
    </source>
</evidence>